<dbReference type="EMBL" id="FOYZ01000001">
    <property type="protein sequence ID" value="SFR54771.1"/>
    <property type="molecule type" value="Genomic_DNA"/>
</dbReference>
<keyword evidence="2" id="KW-1185">Reference proteome</keyword>
<gene>
    <name evidence="1" type="ORF">SAMN05661086_00049</name>
</gene>
<proteinExistence type="predicted"/>
<name>A0A1I6HK00_9FIRM</name>
<dbReference type="Proteomes" id="UP000199659">
    <property type="component" value="Unassembled WGS sequence"/>
</dbReference>
<reference evidence="1 2" key="1">
    <citation type="submission" date="2016-10" db="EMBL/GenBank/DDBJ databases">
        <authorList>
            <person name="de Groot N.N."/>
        </authorList>
    </citation>
    <scope>NUCLEOTIDE SEQUENCE [LARGE SCALE GENOMIC DNA]</scope>
    <source>
        <strain evidence="1 2">743A</strain>
    </source>
</reference>
<dbReference type="RefSeq" id="WP_092558689.1">
    <property type="nucleotide sequence ID" value="NZ_FOYZ01000001.1"/>
</dbReference>
<accession>A0A1I6HK00</accession>
<organism evidence="1 2">
    <name type="scientific">Anaeromicropila populeti</name>
    <dbReference type="NCBI Taxonomy" id="37658"/>
    <lineage>
        <taxon>Bacteria</taxon>
        <taxon>Bacillati</taxon>
        <taxon>Bacillota</taxon>
        <taxon>Clostridia</taxon>
        <taxon>Lachnospirales</taxon>
        <taxon>Lachnospiraceae</taxon>
        <taxon>Anaeromicropila</taxon>
    </lineage>
</organism>
<dbReference type="AlphaFoldDB" id="A0A1I6HK00"/>
<evidence type="ECO:0000313" key="1">
    <source>
        <dbReference type="EMBL" id="SFR54771.1"/>
    </source>
</evidence>
<evidence type="ECO:0000313" key="2">
    <source>
        <dbReference type="Proteomes" id="UP000199659"/>
    </source>
</evidence>
<protein>
    <submittedName>
        <fullName evidence="1">Uncharacterized protein</fullName>
    </submittedName>
</protein>
<sequence>METIGRGVYDSIEVERKIVRERDRLVHEIAAARELLENNLNELQKAGEMIYESYAMYLSDLITCVTDDNRRDYLRHNYNIFNAIWMHFKVDVRNMLLRSMHHHADYYTQFVKGLVYVNERGELTKLIELNSEHTETFRALFFKTIYTQRVYEAKMDDFCDLDMKMFRLVQSAI</sequence>